<keyword evidence="2" id="KW-1185">Reference proteome</keyword>
<reference evidence="2" key="1">
    <citation type="submission" date="2017-07" db="EMBL/GenBank/DDBJ databases">
        <title>Draft genome sequence of Effusibacillus lacus strain skLN1.</title>
        <authorList>
            <person name="Watanabe M."/>
            <person name="Kojima H."/>
            <person name="Fukui M."/>
        </authorList>
    </citation>
    <scope>NUCLEOTIDE SEQUENCE [LARGE SCALE GENOMIC DNA]</scope>
    <source>
        <strain evidence="2">skLN1</strain>
    </source>
</reference>
<sequence>MRGKSPEVKSQVYNQLTHGQRALFMFRVLFDHASHSLDEFYSWISYLLAEPSTWGEVKTGLEVFQADAMLQILEEMEKFLQTRNRQGDFQSSEVTPQELADDSELFEYVNRLYINFLDISPATLKLISEFIQINPDEFVEFED</sequence>
<comment type="caution">
    <text evidence="1">The sequence shown here is derived from an EMBL/GenBank/DDBJ whole genome shotgun (WGS) entry which is preliminary data.</text>
</comment>
<dbReference type="AlphaFoldDB" id="A0A292YGH8"/>
<gene>
    <name evidence="1" type="ORF">EFBL_1271</name>
</gene>
<evidence type="ECO:0000313" key="2">
    <source>
        <dbReference type="Proteomes" id="UP000217785"/>
    </source>
</evidence>
<proteinExistence type="predicted"/>
<evidence type="ECO:0000313" key="1">
    <source>
        <dbReference type="EMBL" id="GAX89647.1"/>
    </source>
</evidence>
<dbReference type="Proteomes" id="UP000217785">
    <property type="component" value="Unassembled WGS sequence"/>
</dbReference>
<accession>A0A292YGH8</accession>
<protein>
    <submittedName>
        <fullName evidence="1">Uncharacterized protein</fullName>
    </submittedName>
</protein>
<dbReference type="EMBL" id="BDUF01000026">
    <property type="protein sequence ID" value="GAX89647.1"/>
    <property type="molecule type" value="Genomic_DNA"/>
</dbReference>
<organism evidence="1 2">
    <name type="scientific">Effusibacillus lacus</name>
    <dbReference type="NCBI Taxonomy" id="1348429"/>
    <lineage>
        <taxon>Bacteria</taxon>
        <taxon>Bacillati</taxon>
        <taxon>Bacillota</taxon>
        <taxon>Bacilli</taxon>
        <taxon>Bacillales</taxon>
        <taxon>Alicyclobacillaceae</taxon>
        <taxon>Effusibacillus</taxon>
    </lineage>
</organism>
<name>A0A292YGH8_9BACL</name>